<sequence length="82" mass="9376">MYFEKSYERLEEEWEVKPNVMTSHQGGVRCCDENTDFDLRFAHVLFIVRLFRVPFNATRAKGMAAIGHNLRSVIDGAVVAGK</sequence>
<proteinExistence type="predicted"/>
<organism evidence="1 2">
    <name type="scientific">Eumeta variegata</name>
    <name type="common">Bagworm moth</name>
    <name type="synonym">Eumeta japonica</name>
    <dbReference type="NCBI Taxonomy" id="151549"/>
    <lineage>
        <taxon>Eukaryota</taxon>
        <taxon>Metazoa</taxon>
        <taxon>Ecdysozoa</taxon>
        <taxon>Arthropoda</taxon>
        <taxon>Hexapoda</taxon>
        <taxon>Insecta</taxon>
        <taxon>Pterygota</taxon>
        <taxon>Neoptera</taxon>
        <taxon>Endopterygota</taxon>
        <taxon>Lepidoptera</taxon>
        <taxon>Glossata</taxon>
        <taxon>Ditrysia</taxon>
        <taxon>Tineoidea</taxon>
        <taxon>Psychidae</taxon>
        <taxon>Oiketicinae</taxon>
        <taxon>Eumeta</taxon>
    </lineage>
</organism>
<dbReference type="Proteomes" id="UP000299102">
    <property type="component" value="Unassembled WGS sequence"/>
</dbReference>
<accession>A0A4C1VE86</accession>
<dbReference type="EMBL" id="BGZK01000320">
    <property type="protein sequence ID" value="GBP36572.1"/>
    <property type="molecule type" value="Genomic_DNA"/>
</dbReference>
<dbReference type="AlphaFoldDB" id="A0A4C1VE86"/>
<gene>
    <name evidence="1" type="ORF">EVAR_34315_1</name>
</gene>
<evidence type="ECO:0000313" key="2">
    <source>
        <dbReference type="Proteomes" id="UP000299102"/>
    </source>
</evidence>
<reference evidence="1 2" key="1">
    <citation type="journal article" date="2019" name="Commun. Biol.">
        <title>The bagworm genome reveals a unique fibroin gene that provides high tensile strength.</title>
        <authorList>
            <person name="Kono N."/>
            <person name="Nakamura H."/>
            <person name="Ohtoshi R."/>
            <person name="Tomita M."/>
            <person name="Numata K."/>
            <person name="Arakawa K."/>
        </authorList>
    </citation>
    <scope>NUCLEOTIDE SEQUENCE [LARGE SCALE GENOMIC DNA]</scope>
</reference>
<comment type="caution">
    <text evidence="1">The sequence shown here is derived from an EMBL/GenBank/DDBJ whole genome shotgun (WGS) entry which is preliminary data.</text>
</comment>
<name>A0A4C1VE86_EUMVA</name>
<keyword evidence="2" id="KW-1185">Reference proteome</keyword>
<protein>
    <submittedName>
        <fullName evidence="1">Uncharacterized protein</fullName>
    </submittedName>
</protein>
<evidence type="ECO:0000313" key="1">
    <source>
        <dbReference type="EMBL" id="GBP36572.1"/>
    </source>
</evidence>